<dbReference type="RefSeq" id="WP_203811597.1">
    <property type="nucleotide sequence ID" value="NZ_BOMY01000041.1"/>
</dbReference>
<sequence length="71" mass="7042">MTNQTVPVASVSSRAEGDIVAGLLRSAGIEARVTADDAGGEIGSFQLEGVSVLVAPADEAEARAIVADATS</sequence>
<keyword evidence="3" id="KW-1185">Reference proteome</keyword>
<evidence type="ECO:0000313" key="3">
    <source>
        <dbReference type="Proteomes" id="UP000623608"/>
    </source>
</evidence>
<name>A0A919TXB0_9ACTN</name>
<organism evidence="2 3">
    <name type="scientific">Paractinoplanes tereljensis</name>
    <dbReference type="NCBI Taxonomy" id="571912"/>
    <lineage>
        <taxon>Bacteria</taxon>
        <taxon>Bacillati</taxon>
        <taxon>Actinomycetota</taxon>
        <taxon>Actinomycetes</taxon>
        <taxon>Micromonosporales</taxon>
        <taxon>Micromonosporaceae</taxon>
        <taxon>Paractinoplanes</taxon>
    </lineage>
</organism>
<feature type="domain" description="DUF2007" evidence="1">
    <location>
        <begin position="12"/>
        <end position="69"/>
    </location>
</feature>
<dbReference type="Pfam" id="PF09413">
    <property type="entry name" value="DUF2007"/>
    <property type="match status" value="1"/>
</dbReference>
<dbReference type="InterPro" id="IPR018551">
    <property type="entry name" value="DUF2007"/>
</dbReference>
<comment type="caution">
    <text evidence="2">The sequence shown here is derived from an EMBL/GenBank/DDBJ whole genome shotgun (WGS) entry which is preliminary data.</text>
</comment>
<evidence type="ECO:0000259" key="1">
    <source>
        <dbReference type="Pfam" id="PF09413"/>
    </source>
</evidence>
<proteinExistence type="predicted"/>
<evidence type="ECO:0000313" key="2">
    <source>
        <dbReference type="EMBL" id="GIF23722.1"/>
    </source>
</evidence>
<accession>A0A919TXB0</accession>
<reference evidence="2" key="1">
    <citation type="submission" date="2021-01" db="EMBL/GenBank/DDBJ databases">
        <title>Whole genome shotgun sequence of Actinoplanes tereljensis NBRC 105297.</title>
        <authorList>
            <person name="Komaki H."/>
            <person name="Tamura T."/>
        </authorList>
    </citation>
    <scope>NUCLEOTIDE SEQUENCE</scope>
    <source>
        <strain evidence="2">NBRC 105297</strain>
    </source>
</reference>
<dbReference type="EMBL" id="BOMY01000041">
    <property type="protein sequence ID" value="GIF23722.1"/>
    <property type="molecule type" value="Genomic_DNA"/>
</dbReference>
<protein>
    <recommendedName>
        <fullName evidence="1">DUF2007 domain-containing protein</fullName>
    </recommendedName>
</protein>
<gene>
    <name evidence="2" type="ORF">Ate02nite_64520</name>
</gene>
<dbReference type="Proteomes" id="UP000623608">
    <property type="component" value="Unassembled WGS sequence"/>
</dbReference>
<dbReference type="AlphaFoldDB" id="A0A919TXB0"/>